<reference evidence="2" key="1">
    <citation type="submission" date="2016-11" db="EMBL/GenBank/DDBJ databases">
        <authorList>
            <person name="Varghese N."/>
            <person name="Submissions S."/>
        </authorList>
    </citation>
    <scope>NUCLEOTIDE SEQUENCE [LARGE SCALE GENOMIC DNA]</scope>
    <source>
        <strain evidence="2">DSM 22623</strain>
    </source>
</reference>
<name>A0A1M6F5L7_9FLAO</name>
<dbReference type="EMBL" id="FQYP01000004">
    <property type="protein sequence ID" value="SHI92963.1"/>
    <property type="molecule type" value="Genomic_DNA"/>
</dbReference>
<proteinExistence type="predicted"/>
<sequence>MKKVKAKKLELKKLNVAQLDRLDTIKGAGTSILTILIQTENPRVCPKDTDKCHTNDCPGTTIIRI</sequence>
<gene>
    <name evidence="1" type="ORF">SAMN04488508_104103</name>
</gene>
<accession>A0A1M6F5L7</accession>
<dbReference type="RefSeq" id="WP_073315935.1">
    <property type="nucleotide sequence ID" value="NZ_FQYP01000004.1"/>
</dbReference>
<organism evidence="1 2">
    <name type="scientific">Aquimarina spongiae</name>
    <dbReference type="NCBI Taxonomy" id="570521"/>
    <lineage>
        <taxon>Bacteria</taxon>
        <taxon>Pseudomonadati</taxon>
        <taxon>Bacteroidota</taxon>
        <taxon>Flavobacteriia</taxon>
        <taxon>Flavobacteriales</taxon>
        <taxon>Flavobacteriaceae</taxon>
        <taxon>Aquimarina</taxon>
    </lineage>
</organism>
<dbReference type="Proteomes" id="UP000184432">
    <property type="component" value="Unassembled WGS sequence"/>
</dbReference>
<evidence type="ECO:0000313" key="2">
    <source>
        <dbReference type="Proteomes" id="UP000184432"/>
    </source>
</evidence>
<evidence type="ECO:0000313" key="1">
    <source>
        <dbReference type="EMBL" id="SHI92963.1"/>
    </source>
</evidence>
<keyword evidence="2" id="KW-1185">Reference proteome</keyword>
<dbReference type="AlphaFoldDB" id="A0A1M6F5L7"/>
<protein>
    <submittedName>
        <fullName evidence="1">Uncharacterized protein</fullName>
    </submittedName>
</protein>